<evidence type="ECO:0000256" key="3">
    <source>
        <dbReference type="ARBA" id="ARBA00022801"/>
    </source>
</evidence>
<dbReference type="PANTHER" id="PTHR13943">
    <property type="entry name" value="HRAS-LIKE SUPPRESSOR - RELATED"/>
    <property type="match status" value="1"/>
</dbReference>
<keyword evidence="7" id="KW-1185">Reference proteome</keyword>
<dbReference type="GO" id="GO:0016410">
    <property type="term" value="F:N-acyltransferase activity"/>
    <property type="evidence" value="ECO:0007669"/>
    <property type="project" value="UniProtKB-ARBA"/>
</dbReference>
<dbReference type="OrthoDB" id="421951at2759"/>
<feature type="transmembrane region" description="Helical" evidence="5">
    <location>
        <begin position="179"/>
        <end position="200"/>
    </location>
</feature>
<dbReference type="Gene3D" id="3.90.1720.10">
    <property type="entry name" value="endopeptidase domain like (from Nostoc punctiforme)"/>
    <property type="match status" value="1"/>
</dbReference>
<gene>
    <name evidence="8" type="primary">LOC103275746</name>
</gene>
<dbReference type="Proteomes" id="UP000189704">
    <property type="component" value="Unplaced"/>
</dbReference>
<dbReference type="InterPro" id="IPR051496">
    <property type="entry name" value="H-rev107_PLA/AT"/>
</dbReference>
<evidence type="ECO:0000256" key="1">
    <source>
        <dbReference type="ARBA" id="ARBA00007824"/>
    </source>
</evidence>
<dbReference type="RefSeq" id="XP_008071339.1">
    <property type="nucleotide sequence ID" value="XM_008073148.1"/>
</dbReference>
<dbReference type="GeneID" id="103275746"/>
<evidence type="ECO:0000259" key="6">
    <source>
        <dbReference type="PROSITE" id="PS51934"/>
    </source>
</evidence>
<dbReference type="GO" id="GO:0004623">
    <property type="term" value="F:phospholipase A2 activity"/>
    <property type="evidence" value="ECO:0007669"/>
    <property type="project" value="UniProtKB-ARBA"/>
</dbReference>
<evidence type="ECO:0000256" key="4">
    <source>
        <dbReference type="ARBA" id="ARBA00023098"/>
    </source>
</evidence>
<dbReference type="PANTHER" id="PTHR13943:SF31">
    <property type="entry name" value="PHOSPHOLIPASE A AND ACYLTRANSFERASE 3"/>
    <property type="match status" value="1"/>
</dbReference>
<evidence type="ECO:0000256" key="5">
    <source>
        <dbReference type="SAM" id="Phobius"/>
    </source>
</evidence>
<keyword evidence="5" id="KW-1133">Transmembrane helix</keyword>
<comment type="similarity">
    <text evidence="1">Belongs to the H-rev107 family.</text>
</comment>
<dbReference type="GO" id="GO:0008970">
    <property type="term" value="F:phospholipase A1 activity"/>
    <property type="evidence" value="ECO:0007669"/>
    <property type="project" value="TreeGrafter"/>
</dbReference>
<dbReference type="STRING" id="1868482.ENSTSYP00000001013"/>
<name>A0A1U7UGF0_CARSF</name>
<proteinExistence type="inferred from homology"/>
<keyword evidence="4" id="KW-0443">Lipid metabolism</keyword>
<keyword evidence="3" id="KW-0378">Hydrolase</keyword>
<dbReference type="Pfam" id="PF04970">
    <property type="entry name" value="LRAT"/>
    <property type="match status" value="1"/>
</dbReference>
<sequence length="208" mass="23126">MRQGLFLSSLQDNRDGAALKSTCEKDGEDKVSVLRHPRWCPHQHSRGERDEPEPKPGDLIEIFRPFYRHWAIYVGDGYVVHLAPPSEVAGAGAASVMSALTDKAIVKKELLYDVAGRDKYQVNNKHDDKYSPLPPSKIVQRAEALVGQEVLYKLTSENCEHFVNELRYGVARSDQVRDVVIAAGIAGVGLAAMGLIGVMFSRNKRQKQ</sequence>
<dbReference type="AlphaFoldDB" id="A0A1U7UGF0"/>
<protein>
    <submittedName>
        <fullName evidence="8">HRAS-like suppressor 3</fullName>
    </submittedName>
</protein>
<keyword evidence="5" id="KW-0472">Membrane</keyword>
<dbReference type="KEGG" id="csyr:103275746"/>
<dbReference type="PROSITE" id="PS51934">
    <property type="entry name" value="LRAT"/>
    <property type="match status" value="1"/>
</dbReference>
<accession>A0A1U7UGF0</accession>
<reference evidence="8" key="1">
    <citation type="submission" date="2025-08" db="UniProtKB">
        <authorList>
            <consortium name="RefSeq"/>
        </authorList>
    </citation>
    <scope>IDENTIFICATION</scope>
</reference>
<dbReference type="GO" id="GO:0070292">
    <property type="term" value="P:N-acylphosphatidylethanolamine metabolic process"/>
    <property type="evidence" value="ECO:0007669"/>
    <property type="project" value="TreeGrafter"/>
</dbReference>
<feature type="domain" description="LRAT" evidence="6">
    <location>
        <begin position="59"/>
        <end position="175"/>
    </location>
</feature>
<keyword evidence="2" id="KW-0808">Transferase</keyword>
<dbReference type="InterPro" id="IPR007053">
    <property type="entry name" value="LRAT_dom"/>
</dbReference>
<organism evidence="7 8">
    <name type="scientific">Carlito syrichta</name>
    <name type="common">Philippine tarsier</name>
    <name type="synonym">Tarsius syrichta</name>
    <dbReference type="NCBI Taxonomy" id="1868482"/>
    <lineage>
        <taxon>Eukaryota</taxon>
        <taxon>Metazoa</taxon>
        <taxon>Chordata</taxon>
        <taxon>Craniata</taxon>
        <taxon>Vertebrata</taxon>
        <taxon>Euteleostomi</taxon>
        <taxon>Mammalia</taxon>
        <taxon>Eutheria</taxon>
        <taxon>Euarchontoglires</taxon>
        <taxon>Primates</taxon>
        <taxon>Haplorrhini</taxon>
        <taxon>Tarsiiformes</taxon>
        <taxon>Tarsiidae</taxon>
        <taxon>Carlito</taxon>
    </lineage>
</organism>
<dbReference type="FunFam" id="3.90.1720.10:FF:000002">
    <property type="entry name" value="HRAS like suppressor 2"/>
    <property type="match status" value="1"/>
</dbReference>
<evidence type="ECO:0000313" key="8">
    <source>
        <dbReference type="RefSeq" id="XP_008071339.1"/>
    </source>
</evidence>
<evidence type="ECO:0000313" key="7">
    <source>
        <dbReference type="Proteomes" id="UP000189704"/>
    </source>
</evidence>
<dbReference type="GO" id="GO:0005737">
    <property type="term" value="C:cytoplasm"/>
    <property type="evidence" value="ECO:0007669"/>
    <property type="project" value="TreeGrafter"/>
</dbReference>
<keyword evidence="5" id="KW-0812">Transmembrane</keyword>
<evidence type="ECO:0000256" key="2">
    <source>
        <dbReference type="ARBA" id="ARBA00022679"/>
    </source>
</evidence>